<evidence type="ECO:0000313" key="2">
    <source>
        <dbReference type="Proteomes" id="UP001209737"/>
    </source>
</evidence>
<dbReference type="RefSeq" id="WP_265375004.1">
    <property type="nucleotide sequence ID" value="NZ_JAMQPV010000001.1"/>
</dbReference>
<dbReference type="EMBL" id="JAMQPV010000001">
    <property type="protein sequence ID" value="MCW7462017.1"/>
    <property type="molecule type" value="Genomic_DNA"/>
</dbReference>
<keyword evidence="2" id="KW-1185">Reference proteome</keyword>
<protein>
    <recommendedName>
        <fullName evidence="3">Lipoprotein</fullName>
    </recommendedName>
</protein>
<name>A0ABT3LXC3_9LEPT</name>
<evidence type="ECO:0000313" key="1">
    <source>
        <dbReference type="EMBL" id="MCW7462017.1"/>
    </source>
</evidence>
<accession>A0ABT3LXC3</accession>
<evidence type="ECO:0008006" key="3">
    <source>
        <dbReference type="Google" id="ProtNLM"/>
    </source>
</evidence>
<sequence>MLSLISCDMKKILILTALLFSIHCHEETEKKNQLALLAVGIGQSSTVPSLGSTCTSNSQCSENIKCINGTCGGKFSTTGSSALGATCIYDSSFKSNTCLNSTCGTTNLCGGKGAACTANSECGTSGNNPGCGTLTCSSTSCTQLCGGTGSACTANNQCINNTCSGGFCN</sequence>
<gene>
    <name evidence="1" type="ORF">ND812_07935</name>
</gene>
<comment type="caution">
    <text evidence="1">The sequence shown here is derived from an EMBL/GenBank/DDBJ whole genome shotgun (WGS) entry which is preliminary data.</text>
</comment>
<organism evidence="1 2">
    <name type="scientific">Leptospira limi</name>
    <dbReference type="NCBI Taxonomy" id="2950023"/>
    <lineage>
        <taxon>Bacteria</taxon>
        <taxon>Pseudomonadati</taxon>
        <taxon>Spirochaetota</taxon>
        <taxon>Spirochaetia</taxon>
        <taxon>Leptospirales</taxon>
        <taxon>Leptospiraceae</taxon>
        <taxon>Leptospira</taxon>
    </lineage>
</organism>
<proteinExistence type="predicted"/>
<reference evidence="1 2" key="1">
    <citation type="submission" date="2022-06" db="EMBL/GenBank/DDBJ databases">
        <title>Leptospira isolates from biofilms formed at urban environments.</title>
        <authorList>
            <person name="Ribeiro P.S."/>
            <person name="Sousa T."/>
            <person name="Carvalho N."/>
            <person name="Aburjaile F."/>
            <person name="Neves F."/>
            <person name="Oliveira D."/>
            <person name="Blanco L."/>
            <person name="Lima J."/>
            <person name="Costa F."/>
            <person name="Brenig B."/>
            <person name="Soares S."/>
            <person name="Ramos R."/>
            <person name="Goes-Neto A."/>
            <person name="Matiuzzi M."/>
            <person name="Azevedo V."/>
            <person name="Ristow P."/>
        </authorList>
    </citation>
    <scope>NUCLEOTIDE SEQUENCE [LARGE SCALE GENOMIC DNA]</scope>
    <source>
        <strain evidence="1 2">VSF25</strain>
    </source>
</reference>
<dbReference type="Proteomes" id="UP001209737">
    <property type="component" value="Unassembled WGS sequence"/>
</dbReference>